<organism evidence="7 8">
    <name type="scientific">Taxus chinensis</name>
    <name type="common">Chinese yew</name>
    <name type="synonym">Taxus wallichiana var. chinensis</name>
    <dbReference type="NCBI Taxonomy" id="29808"/>
    <lineage>
        <taxon>Eukaryota</taxon>
        <taxon>Viridiplantae</taxon>
        <taxon>Streptophyta</taxon>
        <taxon>Embryophyta</taxon>
        <taxon>Tracheophyta</taxon>
        <taxon>Spermatophyta</taxon>
        <taxon>Pinopsida</taxon>
        <taxon>Pinidae</taxon>
        <taxon>Conifers II</taxon>
        <taxon>Cupressales</taxon>
        <taxon>Taxaceae</taxon>
        <taxon>Taxus</taxon>
    </lineage>
</organism>
<evidence type="ECO:0000256" key="1">
    <source>
        <dbReference type="ARBA" id="ARBA00004141"/>
    </source>
</evidence>
<evidence type="ECO:0000313" key="7">
    <source>
        <dbReference type="EMBL" id="KAH9320703.1"/>
    </source>
</evidence>
<sequence>VFYFIMYLTTVGITSVNDPRDAWHTGFWPIKSLIWISCLVVPFFLPTSVTKFYGEISRFGGGVFLFVQLLAILNFVYWWNENWASETNTHKCQVYMLIVSFVTSAASVFGLIMMYIYFAPRVACGVNIFLITWTLILVLLMTGISLHSKANAGPMISGLISLYTVFLCWSALVSEPSSEVCNLQPRLMGRGEWVTLLSFAFGAFTLVMATFSTGIDPKSLSLATKESDTDSKIPYGYGFFHFIFGLASMYLAMLFLGWNLQHTIEKWTLDFGWASVWLKIINQWLAVGLY</sequence>
<evidence type="ECO:0008006" key="9">
    <source>
        <dbReference type="Google" id="ProtNLM"/>
    </source>
</evidence>
<comment type="subcellular location">
    <subcellularLocation>
        <location evidence="1">Membrane</location>
        <topology evidence="1">Multi-pass membrane protein</topology>
    </subcellularLocation>
</comment>
<dbReference type="AlphaFoldDB" id="A0AA38LCZ7"/>
<dbReference type="EMBL" id="JAHRHJ020000003">
    <property type="protein sequence ID" value="KAH9320703.1"/>
    <property type="molecule type" value="Genomic_DNA"/>
</dbReference>
<evidence type="ECO:0000256" key="3">
    <source>
        <dbReference type="ARBA" id="ARBA00022692"/>
    </source>
</evidence>
<feature type="transmembrane region" description="Helical" evidence="6">
    <location>
        <begin position="193"/>
        <end position="215"/>
    </location>
</feature>
<proteinExistence type="inferred from homology"/>
<protein>
    <recommendedName>
        <fullName evidence="9">Serine incorporator</fullName>
    </recommendedName>
</protein>
<keyword evidence="4 6" id="KW-1133">Transmembrane helix</keyword>
<gene>
    <name evidence="7" type="ORF">KI387_015342</name>
</gene>
<dbReference type="InterPro" id="IPR005016">
    <property type="entry name" value="TDE1/TMS"/>
</dbReference>
<dbReference type="PANTHER" id="PTHR10383:SF63">
    <property type="entry name" value="OS01G0179800 PROTEIN"/>
    <property type="match status" value="1"/>
</dbReference>
<reference evidence="7 8" key="1">
    <citation type="journal article" date="2021" name="Nat. Plants">
        <title>The Taxus genome provides insights into paclitaxel biosynthesis.</title>
        <authorList>
            <person name="Xiong X."/>
            <person name="Gou J."/>
            <person name="Liao Q."/>
            <person name="Li Y."/>
            <person name="Zhou Q."/>
            <person name="Bi G."/>
            <person name="Li C."/>
            <person name="Du R."/>
            <person name="Wang X."/>
            <person name="Sun T."/>
            <person name="Guo L."/>
            <person name="Liang H."/>
            <person name="Lu P."/>
            <person name="Wu Y."/>
            <person name="Zhang Z."/>
            <person name="Ro D.K."/>
            <person name="Shang Y."/>
            <person name="Huang S."/>
            <person name="Yan J."/>
        </authorList>
    </citation>
    <scope>NUCLEOTIDE SEQUENCE [LARGE SCALE GENOMIC DNA]</scope>
    <source>
        <strain evidence="7">Ta-2019</strain>
    </source>
</reference>
<evidence type="ECO:0000256" key="5">
    <source>
        <dbReference type="ARBA" id="ARBA00023136"/>
    </source>
</evidence>
<accession>A0AA38LCZ7</accession>
<feature type="transmembrane region" description="Helical" evidence="6">
    <location>
        <begin position="152"/>
        <end position="172"/>
    </location>
</feature>
<name>A0AA38LCZ7_TAXCH</name>
<evidence type="ECO:0000256" key="4">
    <source>
        <dbReference type="ARBA" id="ARBA00022989"/>
    </source>
</evidence>
<feature type="transmembrane region" description="Helical" evidence="6">
    <location>
        <begin position="235"/>
        <end position="256"/>
    </location>
</feature>
<dbReference type="Pfam" id="PF03348">
    <property type="entry name" value="Serinc"/>
    <property type="match status" value="2"/>
</dbReference>
<dbReference type="OMA" id="YIYFAPR"/>
<keyword evidence="5 6" id="KW-0472">Membrane</keyword>
<evidence type="ECO:0000256" key="6">
    <source>
        <dbReference type="SAM" id="Phobius"/>
    </source>
</evidence>
<feature type="non-terminal residue" evidence="7">
    <location>
        <position position="1"/>
    </location>
</feature>
<dbReference type="Proteomes" id="UP000824469">
    <property type="component" value="Unassembled WGS sequence"/>
</dbReference>
<comment type="similarity">
    <text evidence="2">Belongs to the TDE1 family.</text>
</comment>
<feature type="transmembrane region" description="Helical" evidence="6">
    <location>
        <begin position="94"/>
        <end position="118"/>
    </location>
</feature>
<dbReference type="PANTHER" id="PTHR10383">
    <property type="entry name" value="SERINE INCORPORATOR"/>
    <property type="match status" value="1"/>
</dbReference>
<feature type="transmembrane region" description="Helical" evidence="6">
    <location>
        <begin position="59"/>
        <end position="79"/>
    </location>
</feature>
<feature type="transmembrane region" description="Helical" evidence="6">
    <location>
        <begin position="27"/>
        <end position="47"/>
    </location>
</feature>
<dbReference type="GO" id="GO:0016020">
    <property type="term" value="C:membrane"/>
    <property type="evidence" value="ECO:0007669"/>
    <property type="project" value="UniProtKB-SubCell"/>
</dbReference>
<keyword evidence="3 6" id="KW-0812">Transmembrane</keyword>
<feature type="non-terminal residue" evidence="7">
    <location>
        <position position="290"/>
    </location>
</feature>
<keyword evidence="8" id="KW-1185">Reference proteome</keyword>
<evidence type="ECO:0000313" key="8">
    <source>
        <dbReference type="Proteomes" id="UP000824469"/>
    </source>
</evidence>
<feature type="transmembrane region" description="Helical" evidence="6">
    <location>
        <begin position="125"/>
        <end position="146"/>
    </location>
</feature>
<comment type="caution">
    <text evidence="7">The sequence shown here is derived from an EMBL/GenBank/DDBJ whole genome shotgun (WGS) entry which is preliminary data.</text>
</comment>
<evidence type="ECO:0000256" key="2">
    <source>
        <dbReference type="ARBA" id="ARBA00006665"/>
    </source>
</evidence>